<keyword evidence="3" id="KW-1185">Reference proteome</keyword>
<reference evidence="2" key="1">
    <citation type="journal article" date="2022" name="bioRxiv">
        <title>Sequencing and chromosome-scale assembly of the giantPleurodeles waltlgenome.</title>
        <authorList>
            <person name="Brown T."/>
            <person name="Elewa A."/>
            <person name="Iarovenko S."/>
            <person name="Subramanian E."/>
            <person name="Araus A.J."/>
            <person name="Petzold A."/>
            <person name="Susuki M."/>
            <person name="Suzuki K.-i.T."/>
            <person name="Hayashi T."/>
            <person name="Toyoda A."/>
            <person name="Oliveira C."/>
            <person name="Osipova E."/>
            <person name="Leigh N.D."/>
            <person name="Simon A."/>
            <person name="Yun M.H."/>
        </authorList>
    </citation>
    <scope>NUCLEOTIDE SEQUENCE</scope>
    <source>
        <strain evidence="2">20211129_DDA</strain>
        <tissue evidence="2">Liver</tissue>
    </source>
</reference>
<dbReference type="AlphaFoldDB" id="A0AAV7N1J4"/>
<comment type="caution">
    <text evidence="2">The sequence shown here is derived from an EMBL/GenBank/DDBJ whole genome shotgun (WGS) entry which is preliminary data.</text>
</comment>
<evidence type="ECO:0000256" key="1">
    <source>
        <dbReference type="SAM" id="MobiDB-lite"/>
    </source>
</evidence>
<organism evidence="2 3">
    <name type="scientific">Pleurodeles waltl</name>
    <name type="common">Iberian ribbed newt</name>
    <dbReference type="NCBI Taxonomy" id="8319"/>
    <lineage>
        <taxon>Eukaryota</taxon>
        <taxon>Metazoa</taxon>
        <taxon>Chordata</taxon>
        <taxon>Craniata</taxon>
        <taxon>Vertebrata</taxon>
        <taxon>Euteleostomi</taxon>
        <taxon>Amphibia</taxon>
        <taxon>Batrachia</taxon>
        <taxon>Caudata</taxon>
        <taxon>Salamandroidea</taxon>
        <taxon>Salamandridae</taxon>
        <taxon>Pleurodelinae</taxon>
        <taxon>Pleurodeles</taxon>
    </lineage>
</organism>
<accession>A0AAV7N1J4</accession>
<name>A0AAV7N1J4_PLEWA</name>
<dbReference type="Proteomes" id="UP001066276">
    <property type="component" value="Chromosome 9"/>
</dbReference>
<sequence length="136" mass="14798">MLCCTRGVRARYTERTGETLRGRRGACGGLGVNSPVRRLRLRQAGVRTQEGGPRSACPHGDREQGRFGLLPEDFSSPQFEKKKNMQMSSPEPPGLSYTLLPSEGKGAGVKPKLINKETAADPAVRDGTEQECGLRE</sequence>
<feature type="compositionally biased region" description="Basic and acidic residues" evidence="1">
    <location>
        <begin position="114"/>
        <end position="136"/>
    </location>
</feature>
<evidence type="ECO:0000313" key="2">
    <source>
        <dbReference type="EMBL" id="KAJ1108544.1"/>
    </source>
</evidence>
<proteinExistence type="predicted"/>
<dbReference type="EMBL" id="JANPWB010000013">
    <property type="protein sequence ID" value="KAJ1108544.1"/>
    <property type="molecule type" value="Genomic_DNA"/>
</dbReference>
<gene>
    <name evidence="2" type="ORF">NDU88_005920</name>
</gene>
<evidence type="ECO:0000313" key="3">
    <source>
        <dbReference type="Proteomes" id="UP001066276"/>
    </source>
</evidence>
<feature type="region of interest" description="Disordered" evidence="1">
    <location>
        <begin position="80"/>
        <end position="136"/>
    </location>
</feature>
<protein>
    <submittedName>
        <fullName evidence="2">Uncharacterized protein</fullName>
    </submittedName>
</protein>